<feature type="compositionally biased region" description="Polar residues" evidence="6">
    <location>
        <begin position="181"/>
        <end position="192"/>
    </location>
</feature>
<reference evidence="9" key="1">
    <citation type="submission" date="2016-09" db="EMBL/GenBank/DDBJ databases">
        <authorList>
            <person name="Jeantristanb JTB J.-T."/>
            <person name="Ricardo R."/>
        </authorList>
    </citation>
    <scope>NUCLEOTIDE SEQUENCE [LARGE SCALE GENOMIC DNA]</scope>
</reference>
<evidence type="ECO:0000313" key="9">
    <source>
        <dbReference type="Proteomes" id="UP000198372"/>
    </source>
</evidence>
<feature type="compositionally biased region" description="Acidic residues" evidence="6">
    <location>
        <begin position="229"/>
        <end position="256"/>
    </location>
</feature>
<evidence type="ECO:0000313" key="8">
    <source>
        <dbReference type="EMBL" id="SCV72027.1"/>
    </source>
</evidence>
<dbReference type="GO" id="GO:0004843">
    <property type="term" value="F:cysteine-type deubiquitinase activity"/>
    <property type="evidence" value="ECO:0007669"/>
    <property type="project" value="UniProtKB-EC"/>
</dbReference>
<dbReference type="Pfam" id="PF02099">
    <property type="entry name" value="Josephin"/>
    <property type="match status" value="1"/>
</dbReference>
<evidence type="ECO:0000256" key="6">
    <source>
        <dbReference type="SAM" id="MobiDB-lite"/>
    </source>
</evidence>
<feature type="compositionally biased region" description="Basic and acidic residues" evidence="6">
    <location>
        <begin position="218"/>
        <end position="228"/>
    </location>
</feature>
<dbReference type="InterPro" id="IPR006155">
    <property type="entry name" value="Josephin"/>
</dbReference>
<accession>A0A238FFL6</accession>
<organism evidence="8 9">
    <name type="scientific">Microbotryum intermedium</name>
    <dbReference type="NCBI Taxonomy" id="269621"/>
    <lineage>
        <taxon>Eukaryota</taxon>
        <taxon>Fungi</taxon>
        <taxon>Dikarya</taxon>
        <taxon>Basidiomycota</taxon>
        <taxon>Pucciniomycotina</taxon>
        <taxon>Microbotryomycetes</taxon>
        <taxon>Microbotryales</taxon>
        <taxon>Microbotryaceae</taxon>
        <taxon>Microbotryum</taxon>
    </lineage>
</organism>
<keyword evidence="3" id="KW-0645">Protease</keyword>
<feature type="compositionally biased region" description="Polar residues" evidence="6">
    <location>
        <begin position="338"/>
        <end position="352"/>
    </location>
</feature>
<dbReference type="AlphaFoldDB" id="A0A238FFL6"/>
<dbReference type="EMBL" id="FMSP01000008">
    <property type="protein sequence ID" value="SCV72027.1"/>
    <property type="molecule type" value="Genomic_DNA"/>
</dbReference>
<keyword evidence="5" id="KW-0378">Hydrolase</keyword>
<evidence type="ECO:0000256" key="1">
    <source>
        <dbReference type="ARBA" id="ARBA00000707"/>
    </source>
</evidence>
<evidence type="ECO:0000256" key="4">
    <source>
        <dbReference type="ARBA" id="ARBA00022786"/>
    </source>
</evidence>
<protein>
    <recommendedName>
        <fullName evidence="2">ubiquitinyl hydrolase 1</fullName>
        <ecNumber evidence="2">3.4.19.12</ecNumber>
    </recommendedName>
</protein>
<evidence type="ECO:0000256" key="2">
    <source>
        <dbReference type="ARBA" id="ARBA00012759"/>
    </source>
</evidence>
<dbReference type="STRING" id="269621.A0A238FFL6"/>
<dbReference type="OrthoDB" id="10063692at2759"/>
<keyword evidence="9" id="KW-1185">Reference proteome</keyword>
<evidence type="ECO:0000256" key="3">
    <source>
        <dbReference type="ARBA" id="ARBA00022670"/>
    </source>
</evidence>
<evidence type="ECO:0000259" key="7">
    <source>
        <dbReference type="Pfam" id="PF02099"/>
    </source>
</evidence>
<feature type="region of interest" description="Disordered" evidence="6">
    <location>
        <begin position="171"/>
        <end position="356"/>
    </location>
</feature>
<dbReference type="GO" id="GO:0006508">
    <property type="term" value="P:proteolysis"/>
    <property type="evidence" value="ECO:0007669"/>
    <property type="project" value="UniProtKB-KW"/>
</dbReference>
<gene>
    <name evidence="8" type="ORF">BQ2448_4721</name>
</gene>
<keyword evidence="4" id="KW-0833">Ubl conjugation pathway</keyword>
<evidence type="ECO:0000256" key="5">
    <source>
        <dbReference type="ARBA" id="ARBA00022801"/>
    </source>
</evidence>
<feature type="domain" description="Josephin" evidence="7">
    <location>
        <begin position="28"/>
        <end position="141"/>
    </location>
</feature>
<dbReference type="EC" id="3.4.19.12" evidence="2"/>
<dbReference type="SMART" id="SM00726">
    <property type="entry name" value="UIM"/>
    <property type="match status" value="2"/>
</dbReference>
<name>A0A238FFL6_9BASI</name>
<dbReference type="Proteomes" id="UP000198372">
    <property type="component" value="Unassembled WGS sequence"/>
</dbReference>
<sequence length="400" mass="43880">MYVLVTAELIPFIFHERCSSPASNDWGHHALNNLVQQASFRQQDLAGIARAVGPEQHEDDDDDDDNEERWLKQARRHKAKTRPQQNRYATPPVMKEALGIRGLGLAPCTQYEAYKCHPEMLSAFMLTDEGHWVTIRRKGYAVFVCAPTTASGLPPCRGLASTSSRSLLGSVLGSDSTSTSNATPGPSSSNLDAATFVHTHFDDRRQARVPSNGKGKRRLSDAENSTHDDGDDDVVVGDGDNDDDDIIIVEDFDELDEGRLNPSTKRTRGGEAKRKKLRAEYDGGGGGAGEAESSSTPPMTATSTSNSTFSAAPTPNEWSEEDQMSRAIAESMKAARDNSASTSNQRPVPTSETTEDLELQRALKASLLDDVEVDEDDHALDDTPSMEELRRRRMNRFALR</sequence>
<feature type="compositionally biased region" description="Low complexity" evidence="6">
    <location>
        <begin position="290"/>
        <end position="312"/>
    </location>
</feature>
<proteinExistence type="predicted"/>
<dbReference type="InterPro" id="IPR003903">
    <property type="entry name" value="UIM_dom"/>
</dbReference>
<dbReference type="GO" id="GO:0016579">
    <property type="term" value="P:protein deubiquitination"/>
    <property type="evidence" value="ECO:0007669"/>
    <property type="project" value="InterPro"/>
</dbReference>
<comment type="catalytic activity">
    <reaction evidence="1">
        <text>Thiol-dependent hydrolysis of ester, thioester, amide, peptide and isopeptide bonds formed by the C-terminal Gly of ubiquitin (a 76-residue protein attached to proteins as an intracellular targeting signal).</text>
        <dbReference type="EC" id="3.4.19.12"/>
    </reaction>
</comment>
<feature type="compositionally biased region" description="Low complexity" evidence="6">
    <location>
        <begin position="171"/>
        <end position="180"/>
    </location>
</feature>